<reference evidence="3" key="1">
    <citation type="journal article" date="2015" name="BMC Genomics">
        <title>Draft genome of a commonly misdiagnosed multidrug resistant pathogen Candida auris.</title>
        <authorList>
            <person name="Chatterjee S."/>
            <person name="Alampalli S.V."/>
            <person name="Nageshan R.K."/>
            <person name="Chettiar S.T."/>
            <person name="Joshi S."/>
            <person name="Tatu U.S."/>
        </authorList>
    </citation>
    <scope>NUCLEOTIDE SEQUENCE [LARGE SCALE GENOMIC DNA]</scope>
    <source>
        <strain evidence="3">6684</strain>
    </source>
</reference>
<evidence type="ECO:0000313" key="2">
    <source>
        <dbReference type="EMBL" id="KNE02083.1"/>
    </source>
</evidence>
<accession>A0A0L0P6U7</accession>
<protein>
    <submittedName>
        <fullName evidence="2">Uncharacterized protein</fullName>
    </submittedName>
</protein>
<organism evidence="2 3">
    <name type="scientific">Candidozyma auris</name>
    <name type="common">Yeast</name>
    <name type="synonym">Candida auris</name>
    <dbReference type="NCBI Taxonomy" id="498019"/>
    <lineage>
        <taxon>Eukaryota</taxon>
        <taxon>Fungi</taxon>
        <taxon>Dikarya</taxon>
        <taxon>Ascomycota</taxon>
        <taxon>Saccharomycotina</taxon>
        <taxon>Pichiomycetes</taxon>
        <taxon>Metschnikowiaceae</taxon>
        <taxon>Candidozyma</taxon>
    </lineage>
</organism>
<dbReference type="Proteomes" id="UP000037122">
    <property type="component" value="Unassembled WGS sequence"/>
</dbReference>
<sequence>MWDSSTSEVLGLRPKERSDSEGLLEGWASIVSSVLSKESMGNEKWLGWRVAADAEAKYM</sequence>
<dbReference type="AlphaFoldDB" id="A0A0L0P6U7"/>
<evidence type="ECO:0000256" key="1">
    <source>
        <dbReference type="SAM" id="MobiDB-lite"/>
    </source>
</evidence>
<evidence type="ECO:0000313" key="3">
    <source>
        <dbReference type="Proteomes" id="UP000037122"/>
    </source>
</evidence>
<proteinExistence type="predicted"/>
<name>A0A0L0P6U7_CANAR</name>
<feature type="region of interest" description="Disordered" evidence="1">
    <location>
        <begin position="1"/>
        <end position="20"/>
    </location>
</feature>
<comment type="caution">
    <text evidence="2">The sequence shown here is derived from an EMBL/GenBank/DDBJ whole genome shotgun (WGS) entry which is preliminary data.</text>
</comment>
<gene>
    <name evidence="2" type="ORF">QG37_00764</name>
</gene>
<dbReference type="VEuPathDB" id="FungiDB:QG37_00764"/>
<dbReference type="EMBL" id="LGST01000006">
    <property type="protein sequence ID" value="KNE02083.1"/>
    <property type="molecule type" value="Genomic_DNA"/>
</dbReference>